<keyword evidence="2" id="KW-1185">Reference proteome</keyword>
<evidence type="ECO:0000313" key="1">
    <source>
        <dbReference type="EMBL" id="KAJ2801325.1"/>
    </source>
</evidence>
<sequence length="406" mass="41903">MLGDNYGNPGAPQSSAEDALVALNGLLSSMSPAAQLLPMAPSTTTSSQGFLPLLSPSPDSAGSTPAQPSLQPQQQLSLDGLDAMATSAGTGCQDIFSLDLAALLGSAAQPPLTAASGAFGLQTAPATASDGDFLASLAGFMPPLAAGSNSWAAGNDSWAAKRSYGDALGDGAPISAGIPTDKRVSLPASLSPSIGAGGGGWAPRVALRRNASHQPTPVALGAASLSPEALLTCNPIGRASTTTAADRLVSGGGSTAGQFQRKVAHNAIERRYRNNINDRIRDLRNAVPALECTRSKMRSSDSDGAHDSADELDDAADTNVDGVEAATKLNKATILGKATEYIYYLRRTNDQQRRESLYLQRYIRELGGSDAVVLGLLDKAKRESAAATADLHMPEPAPKPKRRRLC</sequence>
<evidence type="ECO:0000313" key="2">
    <source>
        <dbReference type="Proteomes" id="UP001140087"/>
    </source>
</evidence>
<proteinExistence type="predicted"/>
<protein>
    <submittedName>
        <fullName evidence="1">Uncharacterized protein</fullName>
    </submittedName>
</protein>
<reference evidence="1" key="1">
    <citation type="submission" date="2022-07" db="EMBL/GenBank/DDBJ databases">
        <title>Phylogenomic reconstructions and comparative analyses of Kickxellomycotina fungi.</title>
        <authorList>
            <person name="Reynolds N.K."/>
            <person name="Stajich J.E."/>
            <person name="Barry K."/>
            <person name="Grigoriev I.V."/>
            <person name="Crous P."/>
            <person name="Smith M.E."/>
        </authorList>
    </citation>
    <scope>NUCLEOTIDE SEQUENCE</scope>
    <source>
        <strain evidence="1">BCRC 34780</strain>
    </source>
</reference>
<organism evidence="1 2">
    <name type="scientific">Coemansia helicoidea</name>
    <dbReference type="NCBI Taxonomy" id="1286919"/>
    <lineage>
        <taxon>Eukaryota</taxon>
        <taxon>Fungi</taxon>
        <taxon>Fungi incertae sedis</taxon>
        <taxon>Zoopagomycota</taxon>
        <taxon>Kickxellomycotina</taxon>
        <taxon>Kickxellomycetes</taxon>
        <taxon>Kickxellales</taxon>
        <taxon>Kickxellaceae</taxon>
        <taxon>Coemansia</taxon>
    </lineage>
</organism>
<accession>A0ACC1L5T5</accession>
<dbReference type="Proteomes" id="UP001140087">
    <property type="component" value="Unassembled WGS sequence"/>
</dbReference>
<dbReference type="EMBL" id="JANBUN010000792">
    <property type="protein sequence ID" value="KAJ2801325.1"/>
    <property type="molecule type" value="Genomic_DNA"/>
</dbReference>
<name>A0ACC1L5T5_9FUNG</name>
<comment type="caution">
    <text evidence="1">The sequence shown here is derived from an EMBL/GenBank/DDBJ whole genome shotgun (WGS) entry which is preliminary data.</text>
</comment>
<gene>
    <name evidence="1" type="ORF">H4R21_002832</name>
</gene>